<name>A0A6J4U2E3_9ACTN</name>
<dbReference type="EMBL" id="CADCVS010000590">
    <property type="protein sequence ID" value="CAA9538862.1"/>
    <property type="molecule type" value="Genomic_DNA"/>
</dbReference>
<sequence>MSAGPRRILFLSHYGLPHLGGMEVVIDAAARELARRGHEVTHLTSDAVNATPGEPPAGYRVIRLPALNALETRLGVPYPVFGPALARALRREVARADVVHAHGFLYMPSVAGLAMARR</sequence>
<keyword evidence="1" id="KW-0328">Glycosyltransferase</keyword>
<organism evidence="4">
    <name type="scientific">uncultured Solirubrobacteraceae bacterium</name>
    <dbReference type="NCBI Taxonomy" id="1162706"/>
    <lineage>
        <taxon>Bacteria</taxon>
        <taxon>Bacillati</taxon>
        <taxon>Actinomycetota</taxon>
        <taxon>Thermoleophilia</taxon>
        <taxon>Solirubrobacterales</taxon>
        <taxon>Solirubrobacteraceae</taxon>
        <taxon>environmental samples</taxon>
    </lineage>
</organism>
<proteinExistence type="predicted"/>
<protein>
    <recommendedName>
        <fullName evidence="3">Glycosyltransferase subfamily 4-like N-terminal domain-containing protein</fullName>
    </recommendedName>
</protein>
<reference evidence="4" key="1">
    <citation type="submission" date="2020-02" db="EMBL/GenBank/DDBJ databases">
        <authorList>
            <person name="Meier V. D."/>
        </authorList>
    </citation>
    <scope>NUCLEOTIDE SEQUENCE</scope>
    <source>
        <strain evidence="4">AVDCRST_MAG30</strain>
    </source>
</reference>
<keyword evidence="2" id="KW-0808">Transferase</keyword>
<evidence type="ECO:0000259" key="3">
    <source>
        <dbReference type="Pfam" id="PF13439"/>
    </source>
</evidence>
<dbReference type="SUPFAM" id="SSF53756">
    <property type="entry name" value="UDP-Glycosyltransferase/glycogen phosphorylase"/>
    <property type="match status" value="1"/>
</dbReference>
<evidence type="ECO:0000256" key="2">
    <source>
        <dbReference type="ARBA" id="ARBA00022679"/>
    </source>
</evidence>
<evidence type="ECO:0000313" key="4">
    <source>
        <dbReference type="EMBL" id="CAA9538862.1"/>
    </source>
</evidence>
<feature type="domain" description="Glycosyltransferase subfamily 4-like N-terminal" evidence="3">
    <location>
        <begin position="20"/>
        <end position="117"/>
    </location>
</feature>
<feature type="non-terminal residue" evidence="4">
    <location>
        <position position="118"/>
    </location>
</feature>
<accession>A0A6J4U2E3</accession>
<evidence type="ECO:0000256" key="1">
    <source>
        <dbReference type="ARBA" id="ARBA00022676"/>
    </source>
</evidence>
<dbReference type="Gene3D" id="3.40.50.2000">
    <property type="entry name" value="Glycogen Phosphorylase B"/>
    <property type="match status" value="1"/>
</dbReference>
<dbReference type="GO" id="GO:0016757">
    <property type="term" value="F:glycosyltransferase activity"/>
    <property type="evidence" value="ECO:0007669"/>
    <property type="project" value="UniProtKB-KW"/>
</dbReference>
<gene>
    <name evidence="4" type="ORF">AVDCRST_MAG30-4524</name>
</gene>
<dbReference type="AlphaFoldDB" id="A0A6J4U2E3"/>
<dbReference type="InterPro" id="IPR028098">
    <property type="entry name" value="Glyco_trans_4-like_N"/>
</dbReference>
<dbReference type="Pfam" id="PF13439">
    <property type="entry name" value="Glyco_transf_4"/>
    <property type="match status" value="1"/>
</dbReference>